<gene>
    <name evidence="1" type="ORF">LTRI10_LOCUS5781</name>
</gene>
<dbReference type="AlphaFoldDB" id="A0AAV2CQW5"/>
<proteinExistence type="predicted"/>
<dbReference type="EMBL" id="OZ034813">
    <property type="protein sequence ID" value="CAL1358208.1"/>
    <property type="molecule type" value="Genomic_DNA"/>
</dbReference>
<name>A0AAV2CQW5_9ROSI</name>
<accession>A0AAV2CQW5</accession>
<protein>
    <submittedName>
        <fullName evidence="1">Uncharacterized protein</fullName>
    </submittedName>
</protein>
<evidence type="ECO:0000313" key="2">
    <source>
        <dbReference type="Proteomes" id="UP001497516"/>
    </source>
</evidence>
<reference evidence="1 2" key="1">
    <citation type="submission" date="2024-04" db="EMBL/GenBank/DDBJ databases">
        <authorList>
            <person name="Fracassetti M."/>
        </authorList>
    </citation>
    <scope>NUCLEOTIDE SEQUENCE [LARGE SCALE GENOMIC DNA]</scope>
</reference>
<dbReference type="Proteomes" id="UP001497516">
    <property type="component" value="Chromosome 1"/>
</dbReference>
<evidence type="ECO:0000313" key="1">
    <source>
        <dbReference type="EMBL" id="CAL1358208.1"/>
    </source>
</evidence>
<organism evidence="1 2">
    <name type="scientific">Linum trigynum</name>
    <dbReference type="NCBI Taxonomy" id="586398"/>
    <lineage>
        <taxon>Eukaryota</taxon>
        <taxon>Viridiplantae</taxon>
        <taxon>Streptophyta</taxon>
        <taxon>Embryophyta</taxon>
        <taxon>Tracheophyta</taxon>
        <taxon>Spermatophyta</taxon>
        <taxon>Magnoliopsida</taxon>
        <taxon>eudicotyledons</taxon>
        <taxon>Gunneridae</taxon>
        <taxon>Pentapetalae</taxon>
        <taxon>rosids</taxon>
        <taxon>fabids</taxon>
        <taxon>Malpighiales</taxon>
        <taxon>Linaceae</taxon>
        <taxon>Linum</taxon>
    </lineage>
</organism>
<sequence>MPEDGLHQGKFEVRHFLIAFELLLESLNSHVSLLKPIPSVASLFSSVLIGKKFTKLARDKLVLFGWTKRGA</sequence>
<keyword evidence="2" id="KW-1185">Reference proteome</keyword>